<dbReference type="AlphaFoldDB" id="A0A845AUK8"/>
<dbReference type="EMBL" id="WTYE01000001">
    <property type="protein sequence ID" value="MXP30227.1"/>
    <property type="molecule type" value="Genomic_DNA"/>
</dbReference>
<evidence type="ECO:0000256" key="1">
    <source>
        <dbReference type="ARBA" id="ARBA00010312"/>
    </source>
</evidence>
<evidence type="ECO:0000313" key="8">
    <source>
        <dbReference type="Proteomes" id="UP000446786"/>
    </source>
</evidence>
<protein>
    <submittedName>
        <fullName evidence="7">Molybdopterin-dependent oxidoreductase</fullName>
    </submittedName>
</protein>
<keyword evidence="3" id="KW-0408">Iron</keyword>
<dbReference type="Pfam" id="PF01568">
    <property type="entry name" value="Molydop_binding"/>
    <property type="match status" value="1"/>
</dbReference>
<dbReference type="GO" id="GO:0016491">
    <property type="term" value="F:oxidoreductase activity"/>
    <property type="evidence" value="ECO:0007669"/>
    <property type="project" value="InterPro"/>
</dbReference>
<evidence type="ECO:0000313" key="7">
    <source>
        <dbReference type="EMBL" id="MXP32987.1"/>
    </source>
</evidence>
<dbReference type="GO" id="GO:0046872">
    <property type="term" value="F:metal ion binding"/>
    <property type="evidence" value="ECO:0007669"/>
    <property type="project" value="UniProtKB-KW"/>
</dbReference>
<dbReference type="InterPro" id="IPR009010">
    <property type="entry name" value="Asp_de-COase-like_dom_sf"/>
</dbReference>
<dbReference type="Gene3D" id="3.40.228.10">
    <property type="entry name" value="Dimethylsulfoxide Reductase, domain 2"/>
    <property type="match status" value="1"/>
</dbReference>
<organism evidence="7 8">
    <name type="scientific">Parerythrobacter jejuensis</name>
    <dbReference type="NCBI Taxonomy" id="795812"/>
    <lineage>
        <taxon>Bacteria</taxon>
        <taxon>Pseudomonadati</taxon>
        <taxon>Pseudomonadota</taxon>
        <taxon>Alphaproteobacteria</taxon>
        <taxon>Sphingomonadales</taxon>
        <taxon>Erythrobacteraceae</taxon>
        <taxon>Parerythrobacter</taxon>
    </lineage>
</organism>
<accession>A0A845AUK8</accession>
<evidence type="ECO:0000256" key="3">
    <source>
        <dbReference type="ARBA" id="ARBA00023004"/>
    </source>
</evidence>
<dbReference type="SMART" id="SM00926">
    <property type="entry name" value="Molybdop_Fe4S4"/>
    <property type="match status" value="1"/>
</dbReference>
<dbReference type="Gene3D" id="2.40.40.20">
    <property type="match status" value="1"/>
</dbReference>
<name>A0A845AUK8_9SPHN</name>
<dbReference type="RefSeq" id="WP_160777796.1">
    <property type="nucleotide sequence ID" value="NZ_BAAAZF010000001.1"/>
</dbReference>
<reference evidence="7 8" key="1">
    <citation type="submission" date="2019-12" db="EMBL/GenBank/DDBJ databases">
        <title>Genomic-based taxomic classification of the family Erythrobacteraceae.</title>
        <authorList>
            <person name="Xu L."/>
        </authorList>
    </citation>
    <scope>NUCLEOTIDE SEQUENCE [LARGE SCALE GENOMIC DNA]</scope>
    <source>
        <strain evidence="7 8">JCM 16677</strain>
    </source>
</reference>
<comment type="similarity">
    <text evidence="1">Belongs to the prokaryotic molybdopterin-containing oxidoreductase family.</text>
</comment>
<dbReference type="EMBL" id="WTYE01000001">
    <property type="protein sequence ID" value="MXP32987.1"/>
    <property type="molecule type" value="Genomic_DNA"/>
</dbReference>
<keyword evidence="4" id="KW-0411">Iron-sulfur</keyword>
<sequence length="711" mass="77317">MGIQTHKTFCRFCHANCAMLVDVEDGKVQSVRGDPDDPEYGGYTCMKGRELPDSHNAEHRLHHSLVRDANGEFRETPMAEALDHVGSEFRRIIDKYGPDSIALFMGSGGYQNSSAMMATMSLAQAIGTKHFFTSVTLDQPAKVFTTERYGKWMGGVNNFSDADVALFIGNNPIVSHYAPVGGVPPFSPSKRIRDRQKEGLKLIVADPRLAEVGQLADIYLPVKPGEDPALLAGMLNVIFEEELYDRNFVSAHVDGVEELKAAVAAFTPDVAAERAGVEKDQLVAAARMFANGSKGCAVTGTGPEMAGNGTLTEYLVCCLNTLCARFKQEGEKCGVPGVYTAQTPKRAQVAPPAPMFGVEGMAKSRFRGLGQLLFEMPCNVMADEILTPGKGQIRALISVGGNPEVGFPNQLKMRKALDDLEIFVQIDPWMSASAKRADVVLAPKQCLEREDITNLSEWWHERAYARYTEAVADAPGDVIDEYEMLWSIGKYLGVQMNLPGGPVPMDECPDKQTFLDLMTAGCLVPPSQVRQDVQAAGGAAVIYEDLHPVIEAADEEEQHKFDLAAGDMPKNLEKYGADEARAAGFDFRLISRRSKARFNSIGQPLERLGRKITTNPAYIHPDDMQQQGIADGDVIEITSPHASIHGVAKGSDRVRRGLISMAHAFGDSEAGKHNVREMGGSTNRLTSDEVDFDPITGQALQSAIPVRIAVA</sequence>
<feature type="domain" description="4Fe-4S Mo/W bis-MGD-type" evidence="5">
    <location>
        <begin position="3"/>
        <end position="59"/>
    </location>
</feature>
<dbReference type="PANTHER" id="PTHR43742">
    <property type="entry name" value="TRIMETHYLAMINE-N-OXIDE REDUCTASE"/>
    <property type="match status" value="1"/>
</dbReference>
<dbReference type="CDD" id="cd02775">
    <property type="entry name" value="MopB_CT"/>
    <property type="match status" value="1"/>
</dbReference>
<dbReference type="InterPro" id="IPR006963">
    <property type="entry name" value="Mopterin_OxRdtase_4Fe-4S_dom"/>
</dbReference>
<gene>
    <name evidence="6" type="ORF">GRI94_00150</name>
    <name evidence="7" type="ORF">GRI94_14240</name>
</gene>
<evidence type="ECO:0000259" key="5">
    <source>
        <dbReference type="PROSITE" id="PS51669"/>
    </source>
</evidence>
<evidence type="ECO:0000256" key="4">
    <source>
        <dbReference type="ARBA" id="ARBA00023014"/>
    </source>
</evidence>
<dbReference type="SUPFAM" id="SSF50692">
    <property type="entry name" value="ADC-like"/>
    <property type="match status" value="1"/>
</dbReference>
<dbReference type="GO" id="GO:0051536">
    <property type="term" value="F:iron-sulfur cluster binding"/>
    <property type="evidence" value="ECO:0007669"/>
    <property type="project" value="UniProtKB-KW"/>
</dbReference>
<dbReference type="Gene3D" id="3.40.50.740">
    <property type="match status" value="1"/>
</dbReference>
<dbReference type="Gene3D" id="2.20.25.90">
    <property type="entry name" value="ADC-like domains"/>
    <property type="match status" value="1"/>
</dbReference>
<keyword evidence="8" id="KW-1185">Reference proteome</keyword>
<dbReference type="GO" id="GO:0043546">
    <property type="term" value="F:molybdopterin cofactor binding"/>
    <property type="evidence" value="ECO:0007669"/>
    <property type="project" value="InterPro"/>
</dbReference>
<keyword evidence="2" id="KW-0479">Metal-binding</keyword>
<dbReference type="OrthoDB" id="9759518at2"/>
<proteinExistence type="inferred from homology"/>
<dbReference type="InterPro" id="IPR006656">
    <property type="entry name" value="Mopterin_OxRdtase"/>
</dbReference>
<dbReference type="InterPro" id="IPR006657">
    <property type="entry name" value="MoPterin_dinucl-bd_dom"/>
</dbReference>
<dbReference type="Proteomes" id="UP000446786">
    <property type="component" value="Unassembled WGS sequence"/>
</dbReference>
<dbReference type="SUPFAM" id="SSF53706">
    <property type="entry name" value="Formate dehydrogenase/DMSO reductase, domains 1-3"/>
    <property type="match status" value="1"/>
</dbReference>
<evidence type="ECO:0000256" key="2">
    <source>
        <dbReference type="ARBA" id="ARBA00022723"/>
    </source>
</evidence>
<comment type="caution">
    <text evidence="7">The sequence shown here is derived from an EMBL/GenBank/DDBJ whole genome shotgun (WGS) entry which is preliminary data.</text>
</comment>
<dbReference type="InterPro" id="IPR050612">
    <property type="entry name" value="Prok_Mopterin_Oxidored"/>
</dbReference>
<dbReference type="Pfam" id="PF04879">
    <property type="entry name" value="Molybdop_Fe4S4"/>
    <property type="match status" value="1"/>
</dbReference>
<dbReference type="PROSITE" id="PS51669">
    <property type="entry name" value="4FE4S_MOW_BIS_MGD"/>
    <property type="match status" value="1"/>
</dbReference>
<dbReference type="Pfam" id="PF00384">
    <property type="entry name" value="Molybdopterin"/>
    <property type="match status" value="1"/>
</dbReference>
<dbReference type="PANTHER" id="PTHR43742:SF2">
    <property type="entry name" value="ASSIMILATORY NITRATE REDUCTASE CATALYTIC SUBUNIT"/>
    <property type="match status" value="1"/>
</dbReference>
<evidence type="ECO:0000313" key="6">
    <source>
        <dbReference type="EMBL" id="MXP30227.1"/>
    </source>
</evidence>